<dbReference type="InterPro" id="IPR014149">
    <property type="entry name" value="Conjug-transfer_TrbB"/>
</dbReference>
<dbReference type="eggNOG" id="COG4962">
    <property type="taxonomic scope" value="Bacteria"/>
</dbReference>
<dbReference type="PANTHER" id="PTHR30486:SF6">
    <property type="entry name" value="TYPE IV PILUS RETRACTATION ATPASE PILT"/>
    <property type="match status" value="1"/>
</dbReference>
<protein>
    <submittedName>
        <fullName evidence="3">P-type conjugative transfer ATPase TrbB</fullName>
    </submittedName>
</protein>
<sequence length="329" mass="35723">MNDISISRRMASLRSAVLPIVHLLEQERIVEIMLNPDGCIWVEEAGKGMYRTDIRMSSDDAERMIRLAAAAVHTEVNERHPSLAATLPGWGARLQASVPPIVSSPVFALRKPPVVVFRLDDYVDAGIMTAEQAAYLEGCVYARRNVLVGGGTGSGKTTLTNALLAVVAATGDRVYIVEDNPELQCRAENMVNVLVHPPFYTHQHAVMDAMRFRPDRIIVGEVRDGAALDMLKAWNTGHPGGIATIHANHTSAMLDRMAQLCQEVMPSAPRYLIAEAVDVCVHISRNDRSSAGRIVTGIAEVKGLGDGGEWLLEQRFGQGIPELCCIGGP</sequence>
<dbReference type="Gene3D" id="3.30.450.90">
    <property type="match status" value="1"/>
</dbReference>
<dbReference type="GO" id="GO:0016887">
    <property type="term" value="F:ATP hydrolysis activity"/>
    <property type="evidence" value="ECO:0007669"/>
    <property type="project" value="InterPro"/>
</dbReference>
<reference evidence="3" key="1">
    <citation type="submission" date="2008-06" db="EMBL/GenBank/DDBJ databases">
        <title>Complete sequence of chromosome of Prosthecochloris aestuarii DSM 271.</title>
        <authorList>
            <consortium name="US DOE Joint Genome Institute"/>
            <person name="Lucas S."/>
            <person name="Copeland A."/>
            <person name="Lapidus A."/>
            <person name="Glavina del Rio T."/>
            <person name="Dalin E."/>
            <person name="Tice H."/>
            <person name="Bruce D."/>
            <person name="Goodwin L."/>
            <person name="Pitluck S."/>
            <person name="Schmutz J."/>
            <person name="Larimer F."/>
            <person name="Land M."/>
            <person name="Hauser L."/>
            <person name="Kyrpides N."/>
            <person name="Anderson I."/>
            <person name="Liu Z."/>
            <person name="Li T."/>
            <person name="Zhao F."/>
            <person name="Overmann J."/>
            <person name="Bryant D.A."/>
            <person name="Richardson P."/>
        </authorList>
    </citation>
    <scope>NUCLEOTIDE SEQUENCE [LARGE SCALE GENOMIC DNA]</scope>
    <source>
        <strain evidence="3">DSM 271</strain>
    </source>
</reference>
<dbReference type="PANTHER" id="PTHR30486">
    <property type="entry name" value="TWITCHING MOTILITY PROTEIN PILT"/>
    <property type="match status" value="1"/>
</dbReference>
<accession>B4S3J9</accession>
<comment type="similarity">
    <text evidence="1">Belongs to the GSP E family.</text>
</comment>
<gene>
    <name evidence="3" type="ordered locus">Paes_1720</name>
</gene>
<evidence type="ECO:0000313" key="4">
    <source>
        <dbReference type="Proteomes" id="UP000002725"/>
    </source>
</evidence>
<dbReference type="GO" id="GO:0005737">
    <property type="term" value="C:cytoplasm"/>
    <property type="evidence" value="ECO:0007669"/>
    <property type="project" value="InterPro"/>
</dbReference>
<dbReference type="EMBL" id="CP001108">
    <property type="protein sequence ID" value="ACF46738.1"/>
    <property type="molecule type" value="Genomic_DNA"/>
</dbReference>
<dbReference type="STRING" id="290512.Paes_1720"/>
<evidence type="ECO:0000313" key="3">
    <source>
        <dbReference type="EMBL" id="ACF46738.1"/>
    </source>
</evidence>
<dbReference type="InterPro" id="IPR027417">
    <property type="entry name" value="P-loop_NTPase"/>
</dbReference>
<dbReference type="NCBIfam" id="TIGR02782">
    <property type="entry name" value="TrbB_P"/>
    <property type="match status" value="1"/>
</dbReference>
<dbReference type="Gene3D" id="3.40.50.300">
    <property type="entry name" value="P-loop containing nucleotide triphosphate hydrolases"/>
    <property type="match status" value="1"/>
</dbReference>
<dbReference type="PROSITE" id="PS00662">
    <property type="entry name" value="T2SP_E"/>
    <property type="match status" value="1"/>
</dbReference>
<evidence type="ECO:0000256" key="1">
    <source>
        <dbReference type="ARBA" id="ARBA00006611"/>
    </source>
</evidence>
<dbReference type="HOGENOM" id="CLU_005379_3_0_10"/>
<dbReference type="KEGG" id="paa:Paes_1720"/>
<organism evidence="3 4">
    <name type="scientific">Prosthecochloris aestuarii (strain DSM 271 / SK 413)</name>
    <dbReference type="NCBI Taxonomy" id="290512"/>
    <lineage>
        <taxon>Bacteria</taxon>
        <taxon>Pseudomonadati</taxon>
        <taxon>Chlorobiota</taxon>
        <taxon>Chlorobiia</taxon>
        <taxon>Chlorobiales</taxon>
        <taxon>Chlorobiaceae</taxon>
        <taxon>Prosthecochloris</taxon>
    </lineage>
</organism>
<dbReference type="AlphaFoldDB" id="B4S3J9"/>
<evidence type="ECO:0000259" key="2">
    <source>
        <dbReference type="PROSITE" id="PS00662"/>
    </source>
</evidence>
<dbReference type="GO" id="GO:0005524">
    <property type="term" value="F:ATP binding"/>
    <property type="evidence" value="ECO:0007669"/>
    <property type="project" value="InterPro"/>
</dbReference>
<dbReference type="Pfam" id="PF00437">
    <property type="entry name" value="T2SSE"/>
    <property type="match status" value="1"/>
</dbReference>
<dbReference type="SUPFAM" id="SSF52540">
    <property type="entry name" value="P-loop containing nucleoside triphosphate hydrolases"/>
    <property type="match status" value="1"/>
</dbReference>
<proteinExistence type="inferred from homology"/>
<feature type="domain" description="Bacterial type II secretion system protein E" evidence="2">
    <location>
        <begin position="210"/>
        <end position="224"/>
    </location>
</feature>
<keyword evidence="4" id="KW-1185">Reference proteome</keyword>
<dbReference type="InterPro" id="IPR001482">
    <property type="entry name" value="T2SS/T4SS_dom"/>
</dbReference>
<dbReference type="Proteomes" id="UP000002725">
    <property type="component" value="Chromosome"/>
</dbReference>
<dbReference type="InterPro" id="IPR050921">
    <property type="entry name" value="T4SS_GSP_E_ATPase"/>
</dbReference>
<name>B4S3J9_PROA2</name>